<dbReference type="Pfam" id="PF00098">
    <property type="entry name" value="zf-CCHC"/>
    <property type="match status" value="1"/>
</dbReference>
<dbReference type="GO" id="GO:0003676">
    <property type="term" value="F:nucleic acid binding"/>
    <property type="evidence" value="ECO:0007669"/>
    <property type="project" value="InterPro"/>
</dbReference>
<dbReference type="PANTHER" id="PTHR37610:SF77">
    <property type="entry name" value="INTEGRASE CATALYTIC DOMAIN-CONTAINING PROTEIN"/>
    <property type="match status" value="1"/>
</dbReference>
<keyword evidence="3" id="KW-1185">Reference proteome</keyword>
<dbReference type="InterPro" id="IPR036875">
    <property type="entry name" value="Znf_CCHC_sf"/>
</dbReference>
<dbReference type="SMART" id="SM00343">
    <property type="entry name" value="ZnF_C2HC"/>
    <property type="match status" value="2"/>
</dbReference>
<dbReference type="InterPro" id="IPR001878">
    <property type="entry name" value="Znf_CCHC"/>
</dbReference>
<organism evidence="2 3">
    <name type="scientific">Erythroxylum novogranatense</name>
    <dbReference type="NCBI Taxonomy" id="1862640"/>
    <lineage>
        <taxon>Eukaryota</taxon>
        <taxon>Viridiplantae</taxon>
        <taxon>Streptophyta</taxon>
        <taxon>Embryophyta</taxon>
        <taxon>Tracheophyta</taxon>
        <taxon>Spermatophyta</taxon>
        <taxon>Magnoliopsida</taxon>
        <taxon>eudicotyledons</taxon>
        <taxon>Gunneridae</taxon>
        <taxon>Pentapetalae</taxon>
        <taxon>rosids</taxon>
        <taxon>fabids</taxon>
        <taxon>Malpighiales</taxon>
        <taxon>Erythroxylaceae</taxon>
        <taxon>Erythroxylum</taxon>
    </lineage>
</organism>
<protein>
    <recommendedName>
        <fullName evidence="1">CCHC-type domain-containing protein</fullName>
    </recommendedName>
</protein>
<dbReference type="Proteomes" id="UP001159364">
    <property type="component" value="Linkage Group LG03"/>
</dbReference>
<sequence length="325" mass="36749">MSTEHLGRASAEPFGIKFTGKNYGAWEFQFRMFLKGKELWGHIDGSSPAPEKDIEFSQWEAKDARIISWILGSIEAHTLNNLLSFSTAKEMWNHLQRIYHQDNNARRFQLELEMSNFCQGNLSIKEYYSRFLNLWSEYSGIIYAKVPKEILGSLQAVHEVSMRDQFLMNLRPEFEVARAGLLNRAPVPSLDLCLGELLREEQRLATQVTLGTFKGSSEVVNVAYAAQGRNRGKKQLQCYSCKEFEHIARNCDKKFCNYCKQDGHIIKESFQAVVPESTNIGSAPAIASNNQSTVTQEMVQQMIIFAFSALGLQGQGVGEGDREGP</sequence>
<dbReference type="PANTHER" id="PTHR37610">
    <property type="entry name" value="CCHC-TYPE DOMAIN-CONTAINING PROTEIN"/>
    <property type="match status" value="1"/>
</dbReference>
<dbReference type="SUPFAM" id="SSF57756">
    <property type="entry name" value="Retrovirus zinc finger-like domains"/>
    <property type="match status" value="1"/>
</dbReference>
<accession>A0AAV8TV97</accession>
<evidence type="ECO:0000313" key="2">
    <source>
        <dbReference type="EMBL" id="KAJ8770907.1"/>
    </source>
</evidence>
<dbReference type="AlphaFoldDB" id="A0AAV8TV97"/>
<dbReference type="EMBL" id="JAIWQS010000003">
    <property type="protein sequence ID" value="KAJ8770907.1"/>
    <property type="molecule type" value="Genomic_DNA"/>
</dbReference>
<evidence type="ECO:0000259" key="1">
    <source>
        <dbReference type="SMART" id="SM00343"/>
    </source>
</evidence>
<dbReference type="GO" id="GO:0008270">
    <property type="term" value="F:zinc ion binding"/>
    <property type="evidence" value="ECO:0007669"/>
    <property type="project" value="InterPro"/>
</dbReference>
<feature type="domain" description="CCHC-type" evidence="1">
    <location>
        <begin position="255"/>
        <end position="271"/>
    </location>
</feature>
<feature type="domain" description="CCHC-type" evidence="1">
    <location>
        <begin position="237"/>
        <end position="253"/>
    </location>
</feature>
<gene>
    <name evidence="2" type="ORF">K2173_022079</name>
</gene>
<dbReference type="Pfam" id="PF14223">
    <property type="entry name" value="Retrotran_gag_2"/>
    <property type="match status" value="1"/>
</dbReference>
<comment type="caution">
    <text evidence="2">The sequence shown here is derived from an EMBL/GenBank/DDBJ whole genome shotgun (WGS) entry which is preliminary data.</text>
</comment>
<proteinExistence type="predicted"/>
<dbReference type="Gene3D" id="4.10.60.10">
    <property type="entry name" value="Zinc finger, CCHC-type"/>
    <property type="match status" value="1"/>
</dbReference>
<evidence type="ECO:0000313" key="3">
    <source>
        <dbReference type="Proteomes" id="UP001159364"/>
    </source>
</evidence>
<name>A0AAV8TV97_9ROSI</name>
<reference evidence="2 3" key="1">
    <citation type="submission" date="2021-09" db="EMBL/GenBank/DDBJ databases">
        <title>Genomic insights and catalytic innovation underlie evolution of tropane alkaloids biosynthesis.</title>
        <authorList>
            <person name="Wang Y.-J."/>
            <person name="Tian T."/>
            <person name="Huang J.-P."/>
            <person name="Huang S.-X."/>
        </authorList>
    </citation>
    <scope>NUCLEOTIDE SEQUENCE [LARGE SCALE GENOMIC DNA]</scope>
    <source>
        <strain evidence="2">KIB-2018</strain>
        <tissue evidence="2">Leaf</tissue>
    </source>
</reference>